<protein>
    <submittedName>
        <fullName evidence="2">Uncharacterized protein</fullName>
    </submittedName>
</protein>
<evidence type="ECO:0000256" key="1">
    <source>
        <dbReference type="SAM" id="Phobius"/>
    </source>
</evidence>
<keyword evidence="1" id="KW-1133">Transmembrane helix</keyword>
<sequence>LMFAKASVSLLGESLLNDRHPTDEMYSMDFCNRVLRPYKFTIGALDGLMSVCVGILYWITIFSIKDKKRTPVNADNRGSIRPRRYIQ</sequence>
<keyword evidence="1" id="KW-0472">Membrane</keyword>
<evidence type="ECO:0000313" key="3">
    <source>
        <dbReference type="Proteomes" id="UP001177140"/>
    </source>
</evidence>
<accession>A0AA41VDI2</accession>
<evidence type="ECO:0000313" key="2">
    <source>
        <dbReference type="EMBL" id="MCL7039236.1"/>
    </source>
</evidence>
<keyword evidence="1" id="KW-0812">Transmembrane</keyword>
<comment type="caution">
    <text evidence="2">The sequence shown here is derived from an EMBL/GenBank/DDBJ whole genome shotgun (WGS) entry which is preliminary data.</text>
</comment>
<gene>
    <name evidence="2" type="ORF">MKW94_011053</name>
</gene>
<name>A0AA41VDI2_PAPNU</name>
<feature type="non-terminal residue" evidence="2">
    <location>
        <position position="1"/>
    </location>
</feature>
<dbReference type="AlphaFoldDB" id="A0AA41VDI2"/>
<organism evidence="2 3">
    <name type="scientific">Papaver nudicaule</name>
    <name type="common">Iceland poppy</name>
    <dbReference type="NCBI Taxonomy" id="74823"/>
    <lineage>
        <taxon>Eukaryota</taxon>
        <taxon>Viridiplantae</taxon>
        <taxon>Streptophyta</taxon>
        <taxon>Embryophyta</taxon>
        <taxon>Tracheophyta</taxon>
        <taxon>Spermatophyta</taxon>
        <taxon>Magnoliopsida</taxon>
        <taxon>Ranunculales</taxon>
        <taxon>Papaveraceae</taxon>
        <taxon>Papaveroideae</taxon>
        <taxon>Papaver</taxon>
    </lineage>
</organism>
<reference evidence="2" key="1">
    <citation type="submission" date="2022-03" db="EMBL/GenBank/DDBJ databases">
        <title>A functionally conserved STORR gene fusion in Papaver species that diverged 16.8 million years ago.</title>
        <authorList>
            <person name="Catania T."/>
        </authorList>
    </citation>
    <scope>NUCLEOTIDE SEQUENCE</scope>
    <source>
        <strain evidence="2">S-191538</strain>
    </source>
</reference>
<feature type="transmembrane region" description="Helical" evidence="1">
    <location>
        <begin position="40"/>
        <end position="59"/>
    </location>
</feature>
<proteinExistence type="predicted"/>
<keyword evidence="3" id="KW-1185">Reference proteome</keyword>
<dbReference type="EMBL" id="JAJJMA010199191">
    <property type="protein sequence ID" value="MCL7039236.1"/>
    <property type="molecule type" value="Genomic_DNA"/>
</dbReference>
<dbReference type="Proteomes" id="UP001177140">
    <property type="component" value="Unassembled WGS sequence"/>
</dbReference>